<accession>A0A2H3GNE0</accession>
<dbReference type="PANTHER" id="PTHR21310:SF37">
    <property type="entry name" value="AMINOGLYCOSIDE PHOSPHOTRANSFERASE DOMAIN-CONTAINING PROTEIN"/>
    <property type="match status" value="1"/>
</dbReference>
<dbReference type="InterPro" id="IPR011009">
    <property type="entry name" value="Kinase-like_dom_sf"/>
</dbReference>
<evidence type="ECO:0000313" key="4">
    <source>
        <dbReference type="Proteomes" id="UP000746612"/>
    </source>
</evidence>
<gene>
    <name evidence="3" type="ORF">FUG_LOCUS542095</name>
    <name evidence="2" type="ORF">MDCFG202_LOCUS518660</name>
</gene>
<organism evidence="2 4">
    <name type="scientific">Gibberella zeae</name>
    <name type="common">Wheat head blight fungus</name>
    <name type="synonym">Fusarium graminearum</name>
    <dbReference type="NCBI Taxonomy" id="5518"/>
    <lineage>
        <taxon>Eukaryota</taxon>
        <taxon>Fungi</taxon>
        <taxon>Dikarya</taxon>
        <taxon>Ascomycota</taxon>
        <taxon>Pezizomycotina</taxon>
        <taxon>Sordariomycetes</taxon>
        <taxon>Hypocreomycetidae</taxon>
        <taxon>Hypocreales</taxon>
        <taxon>Nectriaceae</taxon>
        <taxon>Fusarium</taxon>
    </lineage>
</organism>
<dbReference type="Gene3D" id="3.90.1200.10">
    <property type="match status" value="1"/>
</dbReference>
<dbReference type="InterPro" id="IPR002575">
    <property type="entry name" value="Aminoglycoside_PTrfase"/>
</dbReference>
<evidence type="ECO:0000313" key="2">
    <source>
        <dbReference type="EMBL" id="CAG2006360.1"/>
    </source>
</evidence>
<dbReference type="SUPFAM" id="SSF56112">
    <property type="entry name" value="Protein kinase-like (PK-like)"/>
    <property type="match status" value="1"/>
</dbReference>
<name>A0A2H3GNE0_GIBZA</name>
<dbReference type="EMBL" id="CAJPIJ010000184">
    <property type="protein sequence ID" value="CAG2006360.1"/>
    <property type="molecule type" value="Genomic_DNA"/>
</dbReference>
<evidence type="ECO:0000259" key="1">
    <source>
        <dbReference type="Pfam" id="PF01636"/>
    </source>
</evidence>
<dbReference type="InterPro" id="IPR051678">
    <property type="entry name" value="AGP_Transferase"/>
</dbReference>
<feature type="domain" description="Aminoglycoside phosphotransferase" evidence="1">
    <location>
        <begin position="106"/>
        <end position="318"/>
    </location>
</feature>
<protein>
    <recommendedName>
        <fullName evidence="1">Aminoglycoside phosphotransferase domain-containing protein</fullName>
    </recommendedName>
</protein>
<dbReference type="AlphaFoldDB" id="A0A2H3GNE0"/>
<evidence type="ECO:0000313" key="3">
    <source>
        <dbReference type="EMBL" id="VIO63957.1"/>
    </source>
</evidence>
<sequence>MANPTPIEMQKCLPSENWTSYNDWNWGNMRERLEDRVSTLNMEYLKQHAEAITGQTVTLSPNFSAGQYWVCFELLVADGGLIIARVRLPQHPTTPTLTEEDESYAAKCEIATMRFAKQRLPELNVPDVYTYQGPGSPGALQVGAPYMLIEGFYGTTLDRAIYGDDSSTNFNTLSASEQEHIIAQWTGVQAMLATLTFPEIGSICDITEDGEAVIGKPSSSAVEHHTPPGPFKTAIDFFTAFGEGALRIAQQSDGTEGESNLSILGARVFLDIVRSTPLFQDNGPYHLNHMDLHLGNILVDRDLNFLAIIDWEFAQTAPWQVNYYPMPFPLGRMDDDIESILQDPSHIAYKNVKLAAACRDVYCRKFDETAANLALQGKHLSGSYPEVLEGAASRIYACFLDLIQQPERAQHFINGMVKLAFVFDAEQTKQYLEQFSEQ</sequence>
<dbReference type="Pfam" id="PF01636">
    <property type="entry name" value="APH"/>
    <property type="match status" value="1"/>
</dbReference>
<reference evidence="2" key="2">
    <citation type="submission" date="2021-03" db="EMBL/GenBank/DDBJ databases">
        <authorList>
            <person name="Alouane T."/>
            <person name="Langin T."/>
            <person name="Bonhomme L."/>
        </authorList>
    </citation>
    <scope>NUCLEOTIDE SEQUENCE</scope>
    <source>
        <strain evidence="2">MDC_Fg202</strain>
    </source>
</reference>
<reference evidence="3" key="1">
    <citation type="submission" date="2019-04" db="EMBL/GenBank/DDBJ databases">
        <authorList>
            <person name="Melise S."/>
            <person name="Noan J."/>
            <person name="Okalmin O."/>
        </authorList>
    </citation>
    <scope>NUCLEOTIDE SEQUENCE</scope>
    <source>
        <strain evidence="3">FN9</strain>
    </source>
</reference>
<dbReference type="EMBL" id="CAAKMV010000185">
    <property type="protein sequence ID" value="VIO63957.1"/>
    <property type="molecule type" value="Genomic_DNA"/>
</dbReference>
<dbReference type="Proteomes" id="UP000746612">
    <property type="component" value="Unassembled WGS sequence"/>
</dbReference>
<proteinExistence type="predicted"/>
<dbReference type="PANTHER" id="PTHR21310">
    <property type="entry name" value="AMINOGLYCOSIDE PHOSPHOTRANSFERASE-RELATED-RELATED"/>
    <property type="match status" value="1"/>
</dbReference>